<dbReference type="EMBL" id="LR796527">
    <property type="protein sequence ID" value="CAB4150004.1"/>
    <property type="molecule type" value="Genomic_DNA"/>
</dbReference>
<name>A0A6J5MT12_9CAUD</name>
<sequence>MSKTEMLAEAAKIQKQLESGKLKGKAIQKAKYRMYNLRYRAGQKAKKANAASEPKGKITKAEIKKIGKTVGPTLAAASKKAMAKFNKDQGFLPGFLQQMNMVRIEELIADKIFNAIKTGEMSLKPSDIKSMTAEAIESVPVFTTKKKKAG</sequence>
<reference evidence="1" key="1">
    <citation type="submission" date="2020-04" db="EMBL/GenBank/DDBJ databases">
        <authorList>
            <person name="Chiriac C."/>
            <person name="Salcher M."/>
            <person name="Ghai R."/>
            <person name="Kavagutti S V."/>
        </authorList>
    </citation>
    <scope>NUCLEOTIDE SEQUENCE</scope>
</reference>
<evidence type="ECO:0000313" key="1">
    <source>
        <dbReference type="EMBL" id="CAB4150004.1"/>
    </source>
</evidence>
<gene>
    <name evidence="1" type="ORF">UFOVP558_58</name>
</gene>
<accession>A0A6J5MT12</accession>
<organism evidence="1">
    <name type="scientific">uncultured Caudovirales phage</name>
    <dbReference type="NCBI Taxonomy" id="2100421"/>
    <lineage>
        <taxon>Viruses</taxon>
        <taxon>Duplodnaviria</taxon>
        <taxon>Heunggongvirae</taxon>
        <taxon>Uroviricota</taxon>
        <taxon>Caudoviricetes</taxon>
        <taxon>Peduoviridae</taxon>
        <taxon>Maltschvirus</taxon>
        <taxon>Maltschvirus maltsch</taxon>
    </lineage>
</organism>
<proteinExistence type="predicted"/>
<protein>
    <submittedName>
        <fullName evidence="1">Uncharacterized protein</fullName>
    </submittedName>
</protein>